<dbReference type="EMBL" id="FNUT01000003">
    <property type="protein sequence ID" value="SEF88153.1"/>
    <property type="molecule type" value="Genomic_DNA"/>
</dbReference>
<dbReference type="RefSeq" id="WP_164527201.1">
    <property type="nucleotide sequence ID" value="NZ_CP049246.1"/>
</dbReference>
<reference evidence="2" key="1">
    <citation type="submission" date="2016-10" db="EMBL/GenBank/DDBJ databases">
        <authorList>
            <person name="Varghese N."/>
            <person name="Submissions S."/>
        </authorList>
    </citation>
    <scope>NUCLEOTIDE SEQUENCE [LARGE SCALE GENOMIC DNA]</scope>
    <source>
        <strain evidence="2">DSM 22361</strain>
    </source>
</reference>
<dbReference type="AlphaFoldDB" id="A0A1H5VLS5"/>
<organism evidence="1 2">
    <name type="scientific">Sphingobacterium lactis</name>
    <dbReference type="NCBI Taxonomy" id="797291"/>
    <lineage>
        <taxon>Bacteria</taxon>
        <taxon>Pseudomonadati</taxon>
        <taxon>Bacteroidota</taxon>
        <taxon>Sphingobacteriia</taxon>
        <taxon>Sphingobacteriales</taxon>
        <taxon>Sphingobacteriaceae</taxon>
        <taxon>Sphingobacterium</taxon>
    </lineage>
</organism>
<keyword evidence="2" id="KW-1185">Reference proteome</keyword>
<evidence type="ECO:0000313" key="1">
    <source>
        <dbReference type="EMBL" id="SEF88153.1"/>
    </source>
</evidence>
<name>A0A1H5VLS5_9SPHI</name>
<evidence type="ECO:0000313" key="2">
    <source>
        <dbReference type="Proteomes" id="UP000236731"/>
    </source>
</evidence>
<protein>
    <recommendedName>
        <fullName evidence="3">DUF2490 domain-containing protein</fullName>
    </recommendedName>
</protein>
<dbReference type="Proteomes" id="UP000236731">
    <property type="component" value="Unassembled WGS sequence"/>
</dbReference>
<proteinExistence type="predicted"/>
<gene>
    <name evidence="1" type="ORF">SAMN05421877_103169</name>
</gene>
<dbReference type="InterPro" id="IPR019619">
    <property type="entry name" value="DUF2490"/>
</dbReference>
<sequence length="217" mass="25011">MLLFSTISYGQQTKGWLIYFGQTQIKDSPFSIHHEVQLRDHQMIGDFHQGIVRVGGQYRFNPHLQGTLGYGFIHTEQAGSPNLPIQEHRIYQELMVSTPIRSTSLRHRIRLEERFIENADFNGRFRYCLFADIPITEKKFKQGGMYLAFYDEVFLNAVKPAEVDVFDRNRLYGGFGVKAKDNLGIQLGYMLQHIGPAKPGHHILLSFHHSIFTGGQR</sequence>
<accession>A0A1H5VLS5</accession>
<dbReference type="Pfam" id="PF10677">
    <property type="entry name" value="DUF2490"/>
    <property type="match status" value="1"/>
</dbReference>
<evidence type="ECO:0008006" key="3">
    <source>
        <dbReference type="Google" id="ProtNLM"/>
    </source>
</evidence>